<gene>
    <name evidence="1" type="ORF">SAMN00790413_04517</name>
</gene>
<evidence type="ECO:0000313" key="1">
    <source>
        <dbReference type="EMBL" id="SMB81263.1"/>
    </source>
</evidence>
<evidence type="ECO:0000313" key="2">
    <source>
        <dbReference type="Proteomes" id="UP000192582"/>
    </source>
</evidence>
<dbReference type="AlphaFoldDB" id="A0A1W1UJS0"/>
<reference evidence="1 2" key="1">
    <citation type="submission" date="2017-04" db="EMBL/GenBank/DDBJ databases">
        <authorList>
            <person name="Afonso C.L."/>
            <person name="Miller P.J."/>
            <person name="Scott M.A."/>
            <person name="Spackman E."/>
            <person name="Goraichik I."/>
            <person name="Dimitrov K.M."/>
            <person name="Suarez D.L."/>
            <person name="Swayne D.E."/>
        </authorList>
    </citation>
    <scope>NUCLEOTIDE SEQUENCE [LARGE SCALE GENOMIC DNA]</scope>
    <source>
        <strain evidence="1 2">KR-140</strain>
    </source>
</reference>
<protein>
    <submittedName>
        <fullName evidence="1">Uncharacterized protein</fullName>
    </submittedName>
</protein>
<proteinExistence type="predicted"/>
<keyword evidence="2" id="KW-1185">Reference proteome</keyword>
<sequence length="287" mass="33029">MRGARRITHHSRVYRWRFRPSGIESSLSIVRDEGGASRLVIRMPTFLDPWLHFPVLGMNVPEVMTPAFVARALGAAEARGWCPDSRDGDFVLVFTGSHFQLPVEFQELEALMVFLKREEGAPQCIDVIHRLDLMNIAWRQAKAALEDGNQVLALWWAEKGIRVAEKDPVCMGPGMNMRVWFIREYGHQDDHPVLDTRVLVNRFFEDLPWSPKEAVQAAQSAKERQEQNLPPVQESNVVQRHIWMALRRLKRIKGHLPSNEWDKLQPWFDVYRDLSAPLSASCSSGRQ</sequence>
<organism evidence="1 2">
    <name type="scientific">Deinococcus hopiensis KR-140</name>
    <dbReference type="NCBI Taxonomy" id="695939"/>
    <lineage>
        <taxon>Bacteria</taxon>
        <taxon>Thermotogati</taxon>
        <taxon>Deinococcota</taxon>
        <taxon>Deinococci</taxon>
        <taxon>Deinococcales</taxon>
        <taxon>Deinococcaceae</taxon>
        <taxon>Deinococcus</taxon>
    </lineage>
</organism>
<dbReference type="EMBL" id="FWWU01000005">
    <property type="protein sequence ID" value="SMB81263.1"/>
    <property type="molecule type" value="Genomic_DNA"/>
</dbReference>
<dbReference type="Proteomes" id="UP000192582">
    <property type="component" value="Unassembled WGS sequence"/>
</dbReference>
<name>A0A1W1UJS0_9DEIO</name>
<accession>A0A1W1UJS0</accession>